<evidence type="ECO:0000313" key="2">
    <source>
        <dbReference type="EMBL" id="PIA14564.1"/>
    </source>
</evidence>
<evidence type="ECO:0000313" key="3">
    <source>
        <dbReference type="Proteomes" id="UP000242474"/>
    </source>
</evidence>
<keyword evidence="3" id="KW-1185">Reference proteome</keyword>
<dbReference type="GO" id="GO:0003714">
    <property type="term" value="F:transcription corepressor activity"/>
    <property type="evidence" value="ECO:0007669"/>
    <property type="project" value="InterPro"/>
</dbReference>
<proteinExistence type="predicted"/>
<dbReference type="PANTHER" id="PTHR38406:SF1">
    <property type="entry name" value="TRANSCRIPTIONAL REPRESSOR OPI1"/>
    <property type="match status" value="1"/>
</dbReference>
<reference evidence="2 3" key="1">
    <citation type="journal article" date="2015" name="Genome Biol. Evol.">
        <title>Phylogenomic analyses indicate that early fungi evolved digesting cell walls of algal ancestors of land plants.</title>
        <authorList>
            <person name="Chang Y."/>
            <person name="Wang S."/>
            <person name="Sekimoto S."/>
            <person name="Aerts A.L."/>
            <person name="Choi C."/>
            <person name="Clum A."/>
            <person name="LaButti K.M."/>
            <person name="Lindquist E.A."/>
            <person name="Yee Ngan C."/>
            <person name="Ohm R.A."/>
            <person name="Salamov A.A."/>
            <person name="Grigoriev I.V."/>
            <person name="Spatafora J.W."/>
            <person name="Berbee M.L."/>
        </authorList>
    </citation>
    <scope>NUCLEOTIDE SEQUENCE [LARGE SCALE GENOMIC DNA]</scope>
    <source>
        <strain evidence="2 3">NRRL 1564</strain>
    </source>
</reference>
<dbReference type="OrthoDB" id="2441642at2759"/>
<dbReference type="GO" id="GO:0006357">
    <property type="term" value="P:regulation of transcription by RNA polymerase II"/>
    <property type="evidence" value="ECO:0007669"/>
    <property type="project" value="TreeGrafter"/>
</dbReference>
<dbReference type="EMBL" id="KZ303516">
    <property type="protein sequence ID" value="PIA14564.1"/>
    <property type="molecule type" value="Genomic_DNA"/>
</dbReference>
<feature type="compositionally biased region" description="Basic and acidic residues" evidence="1">
    <location>
        <begin position="1"/>
        <end position="16"/>
    </location>
</feature>
<dbReference type="GO" id="GO:0030968">
    <property type="term" value="P:endoplasmic reticulum unfolded protein response"/>
    <property type="evidence" value="ECO:0007669"/>
    <property type="project" value="TreeGrafter"/>
</dbReference>
<protein>
    <recommendedName>
        <fullName evidence="4">Opi1-domain-containing protein</fullName>
    </recommendedName>
</protein>
<dbReference type="STRING" id="763665.A0A2G5B6E2"/>
<gene>
    <name evidence="2" type="ORF">COEREDRAFT_10297</name>
</gene>
<feature type="region of interest" description="Disordered" evidence="1">
    <location>
        <begin position="1"/>
        <end position="23"/>
    </location>
</feature>
<dbReference type="GO" id="GO:0008654">
    <property type="term" value="P:phospholipid biosynthetic process"/>
    <property type="evidence" value="ECO:0007669"/>
    <property type="project" value="TreeGrafter"/>
</dbReference>
<accession>A0A2G5B6E2</accession>
<evidence type="ECO:0000256" key="1">
    <source>
        <dbReference type="SAM" id="MobiDB-lite"/>
    </source>
</evidence>
<dbReference type="GO" id="GO:0005634">
    <property type="term" value="C:nucleus"/>
    <property type="evidence" value="ECO:0007669"/>
    <property type="project" value="TreeGrafter"/>
</dbReference>
<dbReference type="InterPro" id="IPR013927">
    <property type="entry name" value="TF_Opi1_Ccg-8"/>
</dbReference>
<name>A0A2G5B6E2_COERN</name>
<dbReference type="GO" id="GO:0005783">
    <property type="term" value="C:endoplasmic reticulum"/>
    <property type="evidence" value="ECO:0007669"/>
    <property type="project" value="TreeGrafter"/>
</dbReference>
<dbReference type="Pfam" id="PF08618">
    <property type="entry name" value="Opi1"/>
    <property type="match status" value="2"/>
</dbReference>
<sequence>MEACEREGLSSQRGEEIGQSTGAARVSIAGLCSDETEERDSADRIEAAEALDSLKDHRPVESQNRTMPGFISQIQTIPLVSSALEIYDRSKQNSAIIRVGGGAIETGVRRMCQPIAKRIDVSQLDSFACRQLSNLGYGTSETVTVETAGNNLRKRKKDQADAGAIRVSNDSSTTEQTLLISEQSDRRSEEGAARSKWGVGNLVASAKERAVAYREDSMRRLRYCLEWVAYATALLRQHMHELRQMLAGLQALARAAFGKHEGVITVDGAPQERAEGLRGMQAAAQQLAVIRRELVVTVRKAVGVVSQYAGSVLPGEARRQVRGMILGLPRRWSMVDPTTAVGSCSSSAAASSVGSDDYSNKTGDTLTPVNVEATARRTLAFATESFYMLDGVKSIFSGLQTNAERWWIGSESSPVTTQPVQMEQVESNCLSTAYRDPTQLPLQREGIYHSGSEGIRIRRPLRNRRETPSSPLLTAQNNSNTVLLDKQRSTTSLIEIGEQMRKMDMQQSPESNNKTINSVVDKNTSKRSCTRETTPTRDNSLAFSVYSG</sequence>
<dbReference type="PANTHER" id="PTHR38406">
    <property type="entry name" value="TRANSCRIPTIONAL REPRESSOR OPI1"/>
    <property type="match status" value="1"/>
</dbReference>
<organism evidence="2 3">
    <name type="scientific">Coemansia reversa (strain ATCC 12441 / NRRL 1564)</name>
    <dbReference type="NCBI Taxonomy" id="763665"/>
    <lineage>
        <taxon>Eukaryota</taxon>
        <taxon>Fungi</taxon>
        <taxon>Fungi incertae sedis</taxon>
        <taxon>Zoopagomycota</taxon>
        <taxon>Kickxellomycotina</taxon>
        <taxon>Kickxellomycetes</taxon>
        <taxon>Kickxellales</taxon>
        <taxon>Kickxellaceae</taxon>
        <taxon>Coemansia</taxon>
    </lineage>
</organism>
<dbReference type="AlphaFoldDB" id="A0A2G5B6E2"/>
<evidence type="ECO:0008006" key="4">
    <source>
        <dbReference type="Google" id="ProtNLM"/>
    </source>
</evidence>
<dbReference type="Proteomes" id="UP000242474">
    <property type="component" value="Unassembled WGS sequence"/>
</dbReference>